<protein>
    <submittedName>
        <fullName evidence="2">Uncharacterized protein</fullName>
    </submittedName>
</protein>
<proteinExistence type="predicted"/>
<name>A0A915KMP1_ROMCU</name>
<dbReference type="Proteomes" id="UP000887565">
    <property type="component" value="Unplaced"/>
</dbReference>
<keyword evidence="1" id="KW-1185">Reference proteome</keyword>
<accession>A0A915KMP1</accession>
<sequence>MMIDPARSNKYNTEKNLIEMLDAATNRKNRLNLKRAVYEGYSFRNDQCSDRRFGKRSLV</sequence>
<dbReference type="WBParaSite" id="nRc.2.0.1.t39304-RA">
    <property type="protein sequence ID" value="nRc.2.0.1.t39304-RA"/>
    <property type="gene ID" value="nRc.2.0.1.g39304"/>
</dbReference>
<evidence type="ECO:0000313" key="1">
    <source>
        <dbReference type="Proteomes" id="UP000887565"/>
    </source>
</evidence>
<reference evidence="2" key="1">
    <citation type="submission" date="2022-11" db="UniProtKB">
        <authorList>
            <consortium name="WormBaseParasite"/>
        </authorList>
    </citation>
    <scope>IDENTIFICATION</scope>
</reference>
<organism evidence="1 2">
    <name type="scientific">Romanomermis culicivorax</name>
    <name type="common">Nematode worm</name>
    <dbReference type="NCBI Taxonomy" id="13658"/>
    <lineage>
        <taxon>Eukaryota</taxon>
        <taxon>Metazoa</taxon>
        <taxon>Ecdysozoa</taxon>
        <taxon>Nematoda</taxon>
        <taxon>Enoplea</taxon>
        <taxon>Dorylaimia</taxon>
        <taxon>Mermithida</taxon>
        <taxon>Mermithoidea</taxon>
        <taxon>Mermithidae</taxon>
        <taxon>Romanomermis</taxon>
    </lineage>
</organism>
<dbReference type="AlphaFoldDB" id="A0A915KMP1"/>
<evidence type="ECO:0000313" key="2">
    <source>
        <dbReference type="WBParaSite" id="nRc.2.0.1.t39304-RA"/>
    </source>
</evidence>